<dbReference type="Pfam" id="PF00460">
    <property type="entry name" value="Flg_bb_rod"/>
    <property type="match status" value="1"/>
</dbReference>
<dbReference type="Gene3D" id="2.60.98.20">
    <property type="entry name" value="Flagellar hook protein FlgE"/>
    <property type="match status" value="1"/>
</dbReference>
<keyword evidence="10" id="KW-0282">Flagellum</keyword>
<dbReference type="InterPro" id="IPR020013">
    <property type="entry name" value="Flagellar_FlgE/F/G"/>
</dbReference>
<proteinExistence type="inferred from homology"/>
<evidence type="ECO:0000313" key="10">
    <source>
        <dbReference type="EMBL" id="RMA97483.1"/>
    </source>
</evidence>
<evidence type="ECO:0000259" key="7">
    <source>
        <dbReference type="Pfam" id="PF06429"/>
    </source>
</evidence>
<dbReference type="PANTHER" id="PTHR30435:SF1">
    <property type="entry name" value="FLAGELLAR HOOK PROTEIN FLGE"/>
    <property type="match status" value="1"/>
</dbReference>
<feature type="domain" description="Flagellar basal-body/hook protein C-terminal" evidence="7">
    <location>
        <begin position="566"/>
        <end position="610"/>
    </location>
</feature>
<keyword evidence="10" id="KW-0966">Cell projection</keyword>
<evidence type="ECO:0000256" key="4">
    <source>
        <dbReference type="ARBA" id="ARBA00023143"/>
    </source>
</evidence>
<dbReference type="NCBIfam" id="TIGR03506">
    <property type="entry name" value="FlgEFG_subfam"/>
    <property type="match status" value="2"/>
</dbReference>
<comment type="subcellular location">
    <subcellularLocation>
        <location evidence="1 5">Bacterial flagellum basal body</location>
    </subcellularLocation>
</comment>
<dbReference type="AlphaFoldDB" id="A0A3M0BJ60"/>
<feature type="domain" description="Flagellar hook protein FlgE/F/G-like D1" evidence="9">
    <location>
        <begin position="90"/>
        <end position="155"/>
    </location>
</feature>
<dbReference type="InterPro" id="IPR037058">
    <property type="entry name" value="Falgellar_hook_FlgE_sf"/>
</dbReference>
<dbReference type="InterPro" id="IPR011491">
    <property type="entry name" value="FlgE_D2"/>
</dbReference>
<dbReference type="InterPro" id="IPR001444">
    <property type="entry name" value="Flag_bb_rod_N"/>
</dbReference>
<dbReference type="PROSITE" id="PS00588">
    <property type="entry name" value="FLAGELLA_BB_ROD"/>
    <property type="match status" value="1"/>
</dbReference>
<evidence type="ECO:0000259" key="8">
    <source>
        <dbReference type="Pfam" id="PF07559"/>
    </source>
</evidence>
<evidence type="ECO:0000259" key="9">
    <source>
        <dbReference type="Pfam" id="PF22692"/>
    </source>
</evidence>
<name>A0A3M0BJ60_9AQUI</name>
<dbReference type="InterPro" id="IPR053967">
    <property type="entry name" value="LlgE_F_G-like_D1"/>
</dbReference>
<protein>
    <recommendedName>
        <fullName evidence="3 5">Flagellar hook protein FlgE</fullName>
    </recommendedName>
</protein>
<feature type="domain" description="Flagellar basal body rod protein N-terminal" evidence="6">
    <location>
        <begin position="5"/>
        <end position="35"/>
    </location>
</feature>
<dbReference type="PANTHER" id="PTHR30435">
    <property type="entry name" value="FLAGELLAR PROTEIN"/>
    <property type="match status" value="1"/>
</dbReference>
<gene>
    <name evidence="10" type="ORF">CLV39_0096</name>
</gene>
<evidence type="ECO:0000256" key="2">
    <source>
        <dbReference type="ARBA" id="ARBA00009677"/>
    </source>
</evidence>
<evidence type="ECO:0000256" key="1">
    <source>
        <dbReference type="ARBA" id="ARBA00004117"/>
    </source>
</evidence>
<evidence type="ECO:0000259" key="6">
    <source>
        <dbReference type="Pfam" id="PF00460"/>
    </source>
</evidence>
<dbReference type="InterPro" id="IPR037925">
    <property type="entry name" value="FlgE/F/G-like"/>
</dbReference>
<dbReference type="GO" id="GO:0009424">
    <property type="term" value="C:bacterial-type flagellum hook"/>
    <property type="evidence" value="ECO:0007669"/>
    <property type="project" value="TreeGrafter"/>
</dbReference>
<dbReference type="Pfam" id="PF07559">
    <property type="entry name" value="FlgE_D2"/>
    <property type="match status" value="1"/>
</dbReference>
<dbReference type="SUPFAM" id="SSF117143">
    <property type="entry name" value="Flagellar hook protein flgE"/>
    <property type="match status" value="1"/>
</dbReference>
<evidence type="ECO:0000256" key="5">
    <source>
        <dbReference type="RuleBase" id="RU362116"/>
    </source>
</evidence>
<sequence length="612" mass="66674">MIQSFYTGNTGLNANKEWLSIISDNIANVNTIGYKSERVNFEDLISSSTTSFANGSPKNIEIGGGAFAASTIKDFSQGALMNTNSSTDLALDGEGFFMVQDKQGITYYTRNGQFRTDADGNLINTNGMYLKGWSLDEAGNIAGAIGPINIPNDMSPKVTSNLALKSPTNLDATSTIVRNIFNTNDSGTYSYVNAINVYDSIGVSHEVKYYFVHEDANSWKVFGVLDDEPVKFTDANGNQYAFLRVEFNGLGQLNKVSLQGPVSSITGETPAESSDNGEFKLDRAASLPGSIVINSYNDGTSTFNVRWIDDGNGNIVDLDNNNQIIGSVDYDTGKIVINSFVGNGTTESLTVDYNYYSERIANGGSVTSPVLKNSVYIRKYFDGTNWNIVNWADDGNGNIIDLDNNNNVVGTINYSTGAINITGVSSVNQLDVVYEFDNNNSVQPDKITMAAIPTTNNYSQTLNTGGNPIQYTLNLKELKQLQSDFIFYAEQDGYGKGDLLSVSVSEDGLVKGVYSNGQVRDWARIAIATFKDKEILVRKGNNLFLPNSQTFTPIIVPGGVISKIRGGFLELSNVDISQEFINLITAQRAYQANARTITTSDQVLQETMNLKR</sequence>
<keyword evidence="10" id="KW-0969">Cilium</keyword>
<dbReference type="EMBL" id="REFO01000010">
    <property type="protein sequence ID" value="RMA97483.1"/>
    <property type="molecule type" value="Genomic_DNA"/>
</dbReference>
<dbReference type="GO" id="GO:0005829">
    <property type="term" value="C:cytosol"/>
    <property type="evidence" value="ECO:0007669"/>
    <property type="project" value="TreeGrafter"/>
</dbReference>
<organism evidence="10 11">
    <name type="scientific">Hydrogenothermus marinus</name>
    <dbReference type="NCBI Taxonomy" id="133270"/>
    <lineage>
        <taxon>Bacteria</taxon>
        <taxon>Pseudomonadati</taxon>
        <taxon>Aquificota</taxon>
        <taxon>Aquificia</taxon>
        <taxon>Aquificales</taxon>
        <taxon>Hydrogenothermaceae</taxon>
        <taxon>Hydrogenothermus</taxon>
    </lineage>
</organism>
<dbReference type="InterPro" id="IPR019776">
    <property type="entry name" value="Flagellar_basal_body_rod_CS"/>
</dbReference>
<keyword evidence="4 5" id="KW-0975">Bacterial flagellum</keyword>
<comment type="function">
    <text evidence="5">A flexible structure which links the flagellar filament to the drive apparatus in the basal body.</text>
</comment>
<comment type="similarity">
    <text evidence="2 5">Belongs to the flagella basal body rod proteins family.</text>
</comment>
<dbReference type="GO" id="GO:0009425">
    <property type="term" value="C:bacterial-type flagellum basal body"/>
    <property type="evidence" value="ECO:0007669"/>
    <property type="project" value="UniProtKB-SubCell"/>
</dbReference>
<dbReference type="Pfam" id="PF22692">
    <property type="entry name" value="LlgE_F_G_D1"/>
    <property type="match status" value="1"/>
</dbReference>
<dbReference type="RefSeq" id="WP_170145573.1">
    <property type="nucleotide sequence ID" value="NZ_REFO01000010.1"/>
</dbReference>
<dbReference type="GO" id="GO:0071978">
    <property type="term" value="P:bacterial-type flagellum-dependent swarming motility"/>
    <property type="evidence" value="ECO:0007669"/>
    <property type="project" value="TreeGrafter"/>
</dbReference>
<comment type="caution">
    <text evidence="10">The sequence shown here is derived from an EMBL/GenBank/DDBJ whole genome shotgun (WGS) entry which is preliminary data.</text>
</comment>
<evidence type="ECO:0000256" key="3">
    <source>
        <dbReference type="ARBA" id="ARBA00019015"/>
    </source>
</evidence>
<keyword evidence="11" id="KW-1185">Reference proteome</keyword>
<evidence type="ECO:0000313" key="11">
    <source>
        <dbReference type="Proteomes" id="UP000280842"/>
    </source>
</evidence>
<accession>A0A3M0BJ60</accession>
<reference evidence="10 11" key="1">
    <citation type="submission" date="2018-10" db="EMBL/GenBank/DDBJ databases">
        <title>Genomic Encyclopedia of Archaeal and Bacterial Type Strains, Phase II (KMG-II): from individual species to whole genera.</title>
        <authorList>
            <person name="Goeker M."/>
        </authorList>
    </citation>
    <scope>NUCLEOTIDE SEQUENCE [LARGE SCALE GENOMIC DNA]</scope>
    <source>
        <strain evidence="10 11">VM1</strain>
    </source>
</reference>
<dbReference type="Pfam" id="PF06429">
    <property type="entry name" value="Flg_bbr_C"/>
    <property type="match status" value="1"/>
</dbReference>
<dbReference type="InterPro" id="IPR010930">
    <property type="entry name" value="Flg_bb/hook_C_dom"/>
</dbReference>
<feature type="domain" description="Flagellar hook protein FlgE D2" evidence="8">
    <location>
        <begin position="169"/>
        <end position="282"/>
    </location>
</feature>
<dbReference type="Proteomes" id="UP000280842">
    <property type="component" value="Unassembled WGS sequence"/>
</dbReference>